<comment type="caution">
    <text evidence="2">The sequence shown here is derived from an EMBL/GenBank/DDBJ whole genome shotgun (WGS) entry which is preliminary data.</text>
</comment>
<dbReference type="Proteomes" id="UP000800093">
    <property type="component" value="Unassembled WGS sequence"/>
</dbReference>
<gene>
    <name evidence="2" type="ORF">CC78DRAFT_588013</name>
</gene>
<keyword evidence="1" id="KW-0812">Transmembrane</keyword>
<dbReference type="AlphaFoldDB" id="A0A9P4MUF9"/>
<protein>
    <submittedName>
        <fullName evidence="2">Uncharacterized protein</fullName>
    </submittedName>
</protein>
<name>A0A9P4MUF9_9PLEO</name>
<keyword evidence="1" id="KW-1133">Transmembrane helix</keyword>
<proteinExistence type="predicted"/>
<sequence length="100" mass="11216">MPALLPPPALTTSPSSSYSTLLEQLLEFVITFYCIWAFFYFVYLIVSSITYVTTSLLAFCSPRHANLTPSDENEDSSETIPILILTDKTPPLSRARSKTY</sequence>
<keyword evidence="1" id="KW-0472">Membrane</keyword>
<evidence type="ECO:0000313" key="2">
    <source>
        <dbReference type="EMBL" id="KAF2257775.1"/>
    </source>
</evidence>
<keyword evidence="3" id="KW-1185">Reference proteome</keyword>
<evidence type="ECO:0000256" key="1">
    <source>
        <dbReference type="SAM" id="Phobius"/>
    </source>
</evidence>
<reference evidence="3" key="1">
    <citation type="journal article" date="2020" name="Stud. Mycol.">
        <title>101 Dothideomycetes genomes: A test case for predicting lifestyles and emergence of pathogens.</title>
        <authorList>
            <person name="Haridas S."/>
            <person name="Albert R."/>
            <person name="Binder M."/>
            <person name="Bloem J."/>
            <person name="LaButti K."/>
            <person name="Salamov A."/>
            <person name="Andreopoulos B."/>
            <person name="Baker S."/>
            <person name="Barry K."/>
            <person name="Bills G."/>
            <person name="Bluhm B."/>
            <person name="Cannon C."/>
            <person name="Castanera R."/>
            <person name="Culley D."/>
            <person name="Daum C."/>
            <person name="Ezra D."/>
            <person name="Gonzalez J."/>
            <person name="Henrissat B."/>
            <person name="Kuo A."/>
            <person name="Liang C."/>
            <person name="Lipzen A."/>
            <person name="Lutzoni F."/>
            <person name="Magnuson J."/>
            <person name="Mondo S."/>
            <person name="Nolan M."/>
            <person name="Ohm R."/>
            <person name="Pangilinan J."/>
            <person name="Park H.-J."/>
            <person name="Ramirez L."/>
            <person name="Alfaro M."/>
            <person name="Sun H."/>
            <person name="Tritt A."/>
            <person name="Yoshinaga Y."/>
            <person name="Zwiers L.-H."/>
            <person name="Turgeon B."/>
            <person name="Goodwin S."/>
            <person name="Spatafora J."/>
            <person name="Crous P."/>
            <person name="Grigoriev I."/>
        </authorList>
    </citation>
    <scope>NUCLEOTIDE SEQUENCE [LARGE SCALE GENOMIC DNA]</scope>
    <source>
        <strain evidence="3">CBS 304.66</strain>
    </source>
</reference>
<accession>A0A9P4MUF9</accession>
<feature type="transmembrane region" description="Helical" evidence="1">
    <location>
        <begin position="25"/>
        <end position="46"/>
    </location>
</feature>
<dbReference type="EMBL" id="ML986845">
    <property type="protein sequence ID" value="KAF2257775.1"/>
    <property type="molecule type" value="Genomic_DNA"/>
</dbReference>
<organism evidence="2 3">
    <name type="scientific">Lojkania enalia</name>
    <dbReference type="NCBI Taxonomy" id="147567"/>
    <lineage>
        <taxon>Eukaryota</taxon>
        <taxon>Fungi</taxon>
        <taxon>Dikarya</taxon>
        <taxon>Ascomycota</taxon>
        <taxon>Pezizomycotina</taxon>
        <taxon>Dothideomycetes</taxon>
        <taxon>Pleosporomycetidae</taxon>
        <taxon>Pleosporales</taxon>
        <taxon>Pleosporales incertae sedis</taxon>
        <taxon>Lojkania</taxon>
    </lineage>
</organism>
<evidence type="ECO:0000313" key="3">
    <source>
        <dbReference type="Proteomes" id="UP000800093"/>
    </source>
</evidence>